<proteinExistence type="predicted"/>
<dbReference type="RefSeq" id="WP_184199558.1">
    <property type="nucleotide sequence ID" value="NZ_BMOX01000088.1"/>
</dbReference>
<dbReference type="Gene3D" id="6.10.10.120">
    <property type="entry name" value="Antitoxin ParD1-like"/>
    <property type="match status" value="1"/>
</dbReference>
<comment type="caution">
    <text evidence="1">The sequence shown here is derived from an EMBL/GenBank/DDBJ whole genome shotgun (WGS) entry which is preliminary data.</text>
</comment>
<dbReference type="AlphaFoldDB" id="A0A841L8T4"/>
<name>A0A841L8T4_9SPHN</name>
<organism evidence="1 2">
    <name type="scientific">Polymorphobacter multimanifer</name>
    <dbReference type="NCBI Taxonomy" id="1070431"/>
    <lineage>
        <taxon>Bacteria</taxon>
        <taxon>Pseudomonadati</taxon>
        <taxon>Pseudomonadota</taxon>
        <taxon>Alphaproteobacteria</taxon>
        <taxon>Sphingomonadales</taxon>
        <taxon>Sphingosinicellaceae</taxon>
        <taxon>Polymorphobacter</taxon>
    </lineage>
</organism>
<dbReference type="InterPro" id="IPR022789">
    <property type="entry name" value="ParD"/>
</dbReference>
<dbReference type="InterPro" id="IPR038296">
    <property type="entry name" value="ParD_sf"/>
</dbReference>
<dbReference type="Pfam" id="PF03693">
    <property type="entry name" value="ParD_antitoxin"/>
    <property type="match status" value="1"/>
</dbReference>
<accession>A0A841L8T4</accession>
<reference evidence="1 2" key="1">
    <citation type="submission" date="2020-08" db="EMBL/GenBank/DDBJ databases">
        <title>Genomic Encyclopedia of Type Strains, Phase IV (KMG-IV): sequencing the most valuable type-strain genomes for metagenomic binning, comparative biology and taxonomic classification.</title>
        <authorList>
            <person name="Goeker M."/>
        </authorList>
    </citation>
    <scope>NUCLEOTIDE SEQUENCE [LARGE SCALE GENOMIC DNA]</scope>
    <source>
        <strain evidence="1 2">DSM 102189</strain>
    </source>
</reference>
<protein>
    <submittedName>
        <fullName evidence="1">Putative addiction module CopG family antidote</fullName>
    </submittedName>
</protein>
<sequence>MEESAMPKLPVTLAEPARAWIDSQVAAGAAPDADSYLAALIERDRQQASKRQAFDTAIDEGLASGFVEISIDDVFIDIRRRHAAA</sequence>
<gene>
    <name evidence="1" type="ORF">FHS79_002183</name>
</gene>
<evidence type="ECO:0000313" key="1">
    <source>
        <dbReference type="EMBL" id="MBB6228001.1"/>
    </source>
</evidence>
<keyword evidence="2" id="KW-1185">Reference proteome</keyword>
<dbReference type="Proteomes" id="UP000538147">
    <property type="component" value="Unassembled WGS sequence"/>
</dbReference>
<evidence type="ECO:0000313" key="2">
    <source>
        <dbReference type="Proteomes" id="UP000538147"/>
    </source>
</evidence>
<dbReference type="EMBL" id="JACIIV010000014">
    <property type="protein sequence ID" value="MBB6228001.1"/>
    <property type="molecule type" value="Genomic_DNA"/>
</dbReference>